<evidence type="ECO:0000256" key="1">
    <source>
        <dbReference type="ARBA" id="ARBA00022723"/>
    </source>
</evidence>
<evidence type="ECO:0000256" key="2">
    <source>
        <dbReference type="ARBA" id="ARBA00022771"/>
    </source>
</evidence>
<keyword evidence="7" id="KW-1185">Reference proteome</keyword>
<accession>A0A9P3GI91</accession>
<evidence type="ECO:0000256" key="3">
    <source>
        <dbReference type="ARBA" id="ARBA00022833"/>
    </source>
</evidence>
<comment type="caution">
    <text evidence="6">The sequence shown here is derived from an EMBL/GenBank/DDBJ whole genome shotgun (WGS) entry which is preliminary data.</text>
</comment>
<dbReference type="InterPro" id="IPR002893">
    <property type="entry name" value="Znf_MYND"/>
</dbReference>
<dbReference type="Pfam" id="PF01753">
    <property type="entry name" value="zf-MYND"/>
    <property type="match status" value="1"/>
</dbReference>
<dbReference type="OrthoDB" id="2931494at2759"/>
<evidence type="ECO:0000256" key="4">
    <source>
        <dbReference type="PROSITE-ProRule" id="PRU00134"/>
    </source>
</evidence>
<reference evidence="6 7" key="1">
    <citation type="submission" date="2021-08" db="EMBL/GenBank/DDBJ databases">
        <title>Draft Genome Sequence of Phanerochaete sordida strain YK-624.</title>
        <authorList>
            <person name="Mori T."/>
            <person name="Dohra H."/>
            <person name="Suzuki T."/>
            <person name="Kawagishi H."/>
            <person name="Hirai H."/>
        </authorList>
    </citation>
    <scope>NUCLEOTIDE SEQUENCE [LARGE SCALE GENOMIC DNA]</scope>
    <source>
        <strain evidence="6 7">YK-624</strain>
    </source>
</reference>
<dbReference type="GO" id="GO:0008270">
    <property type="term" value="F:zinc ion binding"/>
    <property type="evidence" value="ECO:0007669"/>
    <property type="project" value="UniProtKB-KW"/>
</dbReference>
<name>A0A9P3GI91_9APHY</name>
<feature type="domain" description="MYND-type" evidence="5">
    <location>
        <begin position="322"/>
        <end position="362"/>
    </location>
</feature>
<evidence type="ECO:0000259" key="5">
    <source>
        <dbReference type="PROSITE" id="PS50865"/>
    </source>
</evidence>
<dbReference type="SUPFAM" id="SSF144232">
    <property type="entry name" value="HIT/MYND zinc finger-like"/>
    <property type="match status" value="1"/>
</dbReference>
<protein>
    <submittedName>
        <fullName evidence="6">Zinc finger MYND domain-containing protein</fullName>
    </submittedName>
</protein>
<dbReference type="PROSITE" id="PS50865">
    <property type="entry name" value="ZF_MYND_2"/>
    <property type="match status" value="1"/>
</dbReference>
<dbReference type="PROSITE" id="PS01360">
    <property type="entry name" value="ZF_MYND_1"/>
    <property type="match status" value="1"/>
</dbReference>
<proteinExistence type="predicted"/>
<organism evidence="6 7">
    <name type="scientific">Phanerochaete sordida</name>
    <dbReference type="NCBI Taxonomy" id="48140"/>
    <lineage>
        <taxon>Eukaryota</taxon>
        <taxon>Fungi</taxon>
        <taxon>Dikarya</taxon>
        <taxon>Basidiomycota</taxon>
        <taxon>Agaricomycotina</taxon>
        <taxon>Agaricomycetes</taxon>
        <taxon>Polyporales</taxon>
        <taxon>Phanerochaetaceae</taxon>
        <taxon>Phanerochaete</taxon>
    </lineage>
</organism>
<dbReference type="Proteomes" id="UP000703269">
    <property type="component" value="Unassembled WGS sequence"/>
</dbReference>
<sequence>MLGMRQDILKSLTFAPRAHLEGVDIPASFQLPQLDDVAGDIATLQEIQRAGGPGHFNAVFTTGGVAQGAEDEMIEPLRYNLLLPHLFKFAYFAHMADVPETMLEPVVFALEQFIRVLTECPERQLRVIGHVLPHQTLETAQYFMLANARNKLAVHLMTRKINRPADAAKHLKKQAEADIPRLKSKEKPWTKNPNLYNLLSEALYLSGQYAESKPICERLLQDADKSHVSDLRTPIFMSHLMLSYALLRLGVEPEKQKEHTDWTVRVMKKAPNRFPAVVIGKYLDIQDGPMHPVLAAVGGERWLGKTKNTTTLRQDERMTRNCRTCDVSDMQKTLSRCARCQYTFYCSPQCQKSNWKAHKEQCTDIKNSRARVERLRQEGSPHAQKEADWVEWRNASHYASTHALQHALHLHRDPARGRTHIVVRQIEHAPDEPDFRHRFAFTHVGVFRLADCWDAIDELMGGPGEGRAMVDDILGDVDSTRGARGHDYTSMLDLTFGDGVQPWLGSMSTTLTALRRRPYEAEWRKLMNRKGVPPPEGILKFGNAEDSEFKFD</sequence>
<dbReference type="EMBL" id="BPQB01000037">
    <property type="protein sequence ID" value="GJE94140.1"/>
    <property type="molecule type" value="Genomic_DNA"/>
</dbReference>
<dbReference type="AlphaFoldDB" id="A0A9P3GI91"/>
<keyword evidence="3" id="KW-0862">Zinc</keyword>
<keyword evidence="2 4" id="KW-0863">Zinc-finger</keyword>
<evidence type="ECO:0000313" key="7">
    <source>
        <dbReference type="Proteomes" id="UP000703269"/>
    </source>
</evidence>
<gene>
    <name evidence="6" type="ORF">PsYK624_103080</name>
</gene>
<dbReference type="Gene3D" id="6.10.140.2220">
    <property type="match status" value="1"/>
</dbReference>
<evidence type="ECO:0000313" key="6">
    <source>
        <dbReference type="EMBL" id="GJE94140.1"/>
    </source>
</evidence>
<keyword evidence="1" id="KW-0479">Metal-binding</keyword>